<sequence>MAGSGTPHLTVDGRGRRIAVVASSWHDLVMNSLVTNAVTTLERAGATVTVVRVPGTFELPVACARLAHHFDGLVALGVVIRGGTPHFDYVCAGATHGIVDVMTRTGTPVGFGVLTCDTEQQALDRAGLPGSPEDKGREAAEAVLATLSALTAAVP</sequence>
<dbReference type="UniPathway" id="UPA00275">
    <property type="reaction ID" value="UER00404"/>
</dbReference>
<dbReference type="SUPFAM" id="SSF52121">
    <property type="entry name" value="Lumazine synthase"/>
    <property type="match status" value="1"/>
</dbReference>
<comment type="pathway">
    <text evidence="1 7">Cofactor biosynthesis; riboflavin biosynthesis; riboflavin from 2-hydroxy-3-oxobutyl phosphate and 5-amino-6-(D-ribitylamino)uracil: step 1/2.</text>
</comment>
<dbReference type="InterPro" id="IPR034964">
    <property type="entry name" value="LS"/>
</dbReference>
<feature type="binding site" evidence="7">
    <location>
        <position position="111"/>
    </location>
    <ligand>
        <name>5-amino-6-(D-ribitylamino)uracil</name>
        <dbReference type="ChEBI" id="CHEBI:15934"/>
    </ligand>
</feature>
<evidence type="ECO:0000256" key="4">
    <source>
        <dbReference type="ARBA" id="ARBA00022619"/>
    </source>
</evidence>
<dbReference type="NCBIfam" id="TIGR00114">
    <property type="entry name" value="lumazine-synth"/>
    <property type="match status" value="1"/>
</dbReference>
<feature type="active site" description="Proton donor" evidence="7">
    <location>
        <position position="86"/>
    </location>
</feature>
<proteinExistence type="inferred from homology"/>
<evidence type="ECO:0000256" key="3">
    <source>
        <dbReference type="ARBA" id="ARBA00012664"/>
    </source>
</evidence>
<dbReference type="PANTHER" id="PTHR21058">
    <property type="entry name" value="6,7-DIMETHYL-8-RIBITYLLUMAZINE SYNTHASE DMRL SYNTHASE LUMAZINE SYNTHASE"/>
    <property type="match status" value="1"/>
</dbReference>
<evidence type="ECO:0000256" key="6">
    <source>
        <dbReference type="ARBA" id="ARBA00048785"/>
    </source>
</evidence>
<dbReference type="GO" id="GO:0005829">
    <property type="term" value="C:cytosol"/>
    <property type="evidence" value="ECO:0007669"/>
    <property type="project" value="TreeGrafter"/>
</dbReference>
<keyword evidence="4 7" id="KW-0686">Riboflavin biosynthesis</keyword>
<dbReference type="CDD" id="cd09209">
    <property type="entry name" value="Lumazine_synthase-I"/>
    <property type="match status" value="1"/>
</dbReference>
<dbReference type="Gene3D" id="3.40.50.960">
    <property type="entry name" value="Lumazine/riboflavin synthase"/>
    <property type="match status" value="1"/>
</dbReference>
<protein>
    <recommendedName>
        <fullName evidence="3 7">6,7-dimethyl-8-ribityllumazine synthase</fullName>
        <shortName evidence="7">DMRL synthase</shortName>
        <shortName evidence="7">LS</shortName>
        <shortName evidence="7">Lumazine synthase</shortName>
        <ecNumber evidence="3 7">2.5.1.78</ecNumber>
    </recommendedName>
</protein>
<dbReference type="PANTHER" id="PTHR21058:SF0">
    <property type="entry name" value="6,7-DIMETHYL-8-RIBITYLLUMAZINE SYNTHASE"/>
    <property type="match status" value="1"/>
</dbReference>
<dbReference type="HAMAP" id="MF_00178">
    <property type="entry name" value="Lumazine_synth"/>
    <property type="match status" value="1"/>
</dbReference>
<feature type="binding site" evidence="7">
    <location>
        <begin position="56"/>
        <end position="58"/>
    </location>
    <ligand>
        <name>5-amino-6-(D-ribitylamino)uracil</name>
        <dbReference type="ChEBI" id="CHEBI:15934"/>
    </ligand>
</feature>
<evidence type="ECO:0000313" key="9">
    <source>
        <dbReference type="Proteomes" id="UP000093501"/>
    </source>
</evidence>
<evidence type="ECO:0000256" key="1">
    <source>
        <dbReference type="ARBA" id="ARBA00004917"/>
    </source>
</evidence>
<evidence type="ECO:0000313" key="8">
    <source>
        <dbReference type="EMBL" id="OCL36716.1"/>
    </source>
</evidence>
<accession>A0A1C0AQX2</accession>
<keyword evidence="5 7" id="KW-0808">Transferase</keyword>
<organism evidence="8 9">
    <name type="scientific">Tessaracoccus lapidicaptus</name>
    <dbReference type="NCBI Taxonomy" id="1427523"/>
    <lineage>
        <taxon>Bacteria</taxon>
        <taxon>Bacillati</taxon>
        <taxon>Actinomycetota</taxon>
        <taxon>Actinomycetes</taxon>
        <taxon>Propionibacteriales</taxon>
        <taxon>Propionibacteriaceae</taxon>
        <taxon>Tessaracoccus</taxon>
    </lineage>
</organism>
<keyword evidence="9" id="KW-1185">Reference proteome</keyword>
<dbReference type="EMBL" id="MBQD01000008">
    <property type="protein sequence ID" value="OCL36716.1"/>
    <property type="molecule type" value="Genomic_DNA"/>
</dbReference>
<dbReference type="RefSeq" id="WP_068750356.1">
    <property type="nucleotide sequence ID" value="NZ_LR214441.1"/>
</dbReference>
<feature type="binding site" evidence="7">
    <location>
        <begin position="83"/>
        <end position="84"/>
    </location>
    <ligand>
        <name>(2S)-2-hydroxy-3-oxobutyl phosphate</name>
        <dbReference type="ChEBI" id="CHEBI:58830"/>
    </ligand>
</feature>
<dbReference type="EC" id="2.5.1.78" evidence="3 7"/>
<dbReference type="GO" id="GO:0009231">
    <property type="term" value="P:riboflavin biosynthetic process"/>
    <property type="evidence" value="ECO:0007669"/>
    <property type="project" value="UniProtKB-UniRule"/>
</dbReference>
<comment type="caution">
    <text evidence="8">The sequence shown here is derived from an EMBL/GenBank/DDBJ whole genome shotgun (WGS) entry which is preliminary data.</text>
</comment>
<dbReference type="AlphaFoldDB" id="A0A1C0AQX2"/>
<dbReference type="Proteomes" id="UP000093501">
    <property type="component" value="Unassembled WGS sequence"/>
</dbReference>
<reference evidence="9" key="1">
    <citation type="submission" date="2016-07" db="EMBL/GenBank/DDBJ databases">
        <authorList>
            <person name="Florea S."/>
            <person name="Webb J.S."/>
            <person name="Jaromczyk J."/>
            <person name="Schardl C.L."/>
        </authorList>
    </citation>
    <scope>NUCLEOTIDE SEQUENCE [LARGE SCALE GENOMIC DNA]</scope>
    <source>
        <strain evidence="9">IPBSL-7</strain>
    </source>
</reference>
<dbReference type="GO" id="GO:0000906">
    <property type="term" value="F:6,7-dimethyl-8-ribityllumazine synthase activity"/>
    <property type="evidence" value="ECO:0007669"/>
    <property type="project" value="UniProtKB-UniRule"/>
</dbReference>
<dbReference type="GO" id="GO:0009349">
    <property type="term" value="C:riboflavin synthase complex"/>
    <property type="evidence" value="ECO:0007669"/>
    <property type="project" value="UniProtKB-UniRule"/>
</dbReference>
<comment type="catalytic activity">
    <reaction evidence="6 7">
        <text>(2S)-2-hydroxy-3-oxobutyl phosphate + 5-amino-6-(D-ribitylamino)uracil = 6,7-dimethyl-8-(1-D-ribityl)lumazine + phosphate + 2 H2O + H(+)</text>
        <dbReference type="Rhea" id="RHEA:26152"/>
        <dbReference type="ChEBI" id="CHEBI:15377"/>
        <dbReference type="ChEBI" id="CHEBI:15378"/>
        <dbReference type="ChEBI" id="CHEBI:15934"/>
        <dbReference type="ChEBI" id="CHEBI:43474"/>
        <dbReference type="ChEBI" id="CHEBI:58201"/>
        <dbReference type="ChEBI" id="CHEBI:58830"/>
        <dbReference type="EC" id="2.5.1.78"/>
    </reaction>
</comment>
<feature type="binding site" evidence="7">
    <location>
        <begin position="78"/>
        <end position="80"/>
    </location>
    <ligand>
        <name>5-amino-6-(D-ribitylamino)uracil</name>
        <dbReference type="ChEBI" id="CHEBI:15934"/>
    </ligand>
</feature>
<gene>
    <name evidence="7" type="primary">ribH</name>
    <name evidence="8" type="ORF">BCR15_13895</name>
</gene>
<evidence type="ECO:0000256" key="5">
    <source>
        <dbReference type="ARBA" id="ARBA00022679"/>
    </source>
</evidence>
<evidence type="ECO:0000256" key="7">
    <source>
        <dbReference type="HAMAP-Rule" id="MF_00178"/>
    </source>
</evidence>
<dbReference type="InterPro" id="IPR036467">
    <property type="entry name" value="LS/RS_sf"/>
</dbReference>
<dbReference type="InterPro" id="IPR002180">
    <property type="entry name" value="LS/RS"/>
</dbReference>
<comment type="similarity">
    <text evidence="2 7">Belongs to the DMRL synthase family.</text>
</comment>
<comment type="function">
    <text evidence="7">Catalyzes the formation of 6,7-dimethyl-8-ribityllumazine by condensation of 5-amino-6-(D-ribitylamino)uracil with 3,4-dihydroxy-2-butanone 4-phosphate. This is the penultimate step in the biosynthesis of riboflavin.</text>
</comment>
<evidence type="ECO:0000256" key="2">
    <source>
        <dbReference type="ARBA" id="ARBA00007424"/>
    </source>
</evidence>
<dbReference type="Pfam" id="PF00885">
    <property type="entry name" value="DMRL_synthase"/>
    <property type="match status" value="1"/>
</dbReference>
<feature type="binding site" evidence="7">
    <location>
        <position position="25"/>
    </location>
    <ligand>
        <name>5-amino-6-(D-ribitylamino)uracil</name>
        <dbReference type="ChEBI" id="CHEBI:15934"/>
    </ligand>
</feature>
<feature type="binding site" evidence="7">
    <location>
        <position position="125"/>
    </location>
    <ligand>
        <name>(2S)-2-hydroxy-3-oxobutyl phosphate</name>
        <dbReference type="ChEBI" id="CHEBI:58830"/>
    </ligand>
</feature>
<name>A0A1C0AQX2_9ACTN</name>